<comment type="caution">
    <text evidence="8">The sequence shown here is derived from an EMBL/GenBank/DDBJ whole genome shotgun (WGS) entry which is preliminary data.</text>
</comment>
<feature type="transmembrane region" description="Helical" evidence="7">
    <location>
        <begin position="118"/>
        <end position="141"/>
    </location>
</feature>
<evidence type="ECO:0000313" key="9">
    <source>
        <dbReference type="Proteomes" id="UP000677803"/>
    </source>
</evidence>
<dbReference type="InterPro" id="IPR019184">
    <property type="entry name" value="Uncharacterised_TM-17"/>
</dbReference>
<accession>A0A8S4BA95</accession>
<dbReference type="PANTHER" id="PTHR13531">
    <property type="entry name" value="GEO07735P1-RELATED-RELATED"/>
    <property type="match status" value="1"/>
</dbReference>
<protein>
    <submittedName>
        <fullName evidence="8">(Atlantic silverside) hypothetical protein</fullName>
    </submittedName>
</protein>
<dbReference type="Proteomes" id="UP000677803">
    <property type="component" value="Unassembled WGS sequence"/>
</dbReference>
<dbReference type="GO" id="GO:0016020">
    <property type="term" value="C:membrane"/>
    <property type="evidence" value="ECO:0007669"/>
    <property type="project" value="UniProtKB-SubCell"/>
</dbReference>
<keyword evidence="5 7" id="KW-0472">Membrane</keyword>
<proteinExistence type="predicted"/>
<dbReference type="OrthoDB" id="262535at2759"/>
<gene>
    <name evidence="8" type="ORF">MMEN_LOCUS14808</name>
</gene>
<keyword evidence="4 7" id="KW-1133">Transmembrane helix</keyword>
<feature type="transmembrane region" description="Helical" evidence="7">
    <location>
        <begin position="86"/>
        <end position="106"/>
    </location>
</feature>
<comment type="subcellular location">
    <subcellularLocation>
        <location evidence="1">Cell projection</location>
        <location evidence="1">Cilium</location>
    </subcellularLocation>
    <subcellularLocation>
        <location evidence="2">Membrane</location>
        <topology evidence="2">Multi-pass membrane protein</topology>
    </subcellularLocation>
</comment>
<evidence type="ECO:0000256" key="4">
    <source>
        <dbReference type="ARBA" id="ARBA00022989"/>
    </source>
</evidence>
<feature type="transmembrane region" description="Helical" evidence="7">
    <location>
        <begin position="53"/>
        <end position="74"/>
    </location>
</feature>
<keyword evidence="3 7" id="KW-0812">Transmembrane</keyword>
<dbReference type="AlphaFoldDB" id="A0A8S4BA95"/>
<evidence type="ECO:0000256" key="3">
    <source>
        <dbReference type="ARBA" id="ARBA00022692"/>
    </source>
</evidence>
<keyword evidence="9" id="KW-1185">Reference proteome</keyword>
<evidence type="ECO:0000256" key="7">
    <source>
        <dbReference type="SAM" id="Phobius"/>
    </source>
</evidence>
<dbReference type="EMBL" id="CAJRST010022223">
    <property type="protein sequence ID" value="CAG5957925.1"/>
    <property type="molecule type" value="Genomic_DNA"/>
</dbReference>
<organism evidence="8 9">
    <name type="scientific">Menidia menidia</name>
    <name type="common">Atlantic silverside</name>
    <dbReference type="NCBI Taxonomy" id="238744"/>
    <lineage>
        <taxon>Eukaryota</taxon>
        <taxon>Metazoa</taxon>
        <taxon>Chordata</taxon>
        <taxon>Craniata</taxon>
        <taxon>Vertebrata</taxon>
        <taxon>Euteleostomi</taxon>
        <taxon>Actinopterygii</taxon>
        <taxon>Neopterygii</taxon>
        <taxon>Teleostei</taxon>
        <taxon>Neoteleostei</taxon>
        <taxon>Acanthomorphata</taxon>
        <taxon>Ovalentaria</taxon>
        <taxon>Atherinomorphae</taxon>
        <taxon>Atheriniformes</taxon>
        <taxon>Atherinopsidae</taxon>
        <taxon>Menidiinae</taxon>
        <taxon>Menidia</taxon>
    </lineage>
</organism>
<evidence type="ECO:0000256" key="5">
    <source>
        <dbReference type="ARBA" id="ARBA00023136"/>
    </source>
</evidence>
<dbReference type="Pfam" id="PF09799">
    <property type="entry name" value="Transmemb_17"/>
    <property type="match status" value="1"/>
</dbReference>
<keyword evidence="6" id="KW-0966">Cell projection</keyword>
<dbReference type="GO" id="GO:0035869">
    <property type="term" value="C:ciliary transition zone"/>
    <property type="evidence" value="ECO:0007669"/>
    <property type="project" value="TreeGrafter"/>
</dbReference>
<feature type="transmembrane region" description="Helical" evidence="7">
    <location>
        <begin position="20"/>
        <end position="41"/>
    </location>
</feature>
<evidence type="ECO:0000256" key="1">
    <source>
        <dbReference type="ARBA" id="ARBA00004138"/>
    </source>
</evidence>
<dbReference type="PANTHER" id="PTHR13531:SF8">
    <property type="entry name" value="TRANSMEMBRANE PROTEIN 80"/>
    <property type="match status" value="1"/>
</dbReference>
<reference evidence="8" key="1">
    <citation type="submission" date="2021-05" db="EMBL/GenBank/DDBJ databases">
        <authorList>
            <person name="Tigano A."/>
        </authorList>
    </citation>
    <scope>NUCLEOTIDE SEQUENCE</scope>
</reference>
<name>A0A8S4BA95_9TELE</name>
<evidence type="ECO:0000256" key="2">
    <source>
        <dbReference type="ARBA" id="ARBA00004141"/>
    </source>
</evidence>
<evidence type="ECO:0000313" key="8">
    <source>
        <dbReference type="EMBL" id="CAG5957925.1"/>
    </source>
</evidence>
<evidence type="ECO:0000256" key="6">
    <source>
        <dbReference type="ARBA" id="ARBA00023273"/>
    </source>
</evidence>
<dbReference type="GO" id="GO:1905515">
    <property type="term" value="P:non-motile cilium assembly"/>
    <property type="evidence" value="ECO:0007669"/>
    <property type="project" value="TreeGrafter"/>
</dbReference>
<sequence>MAIQGPGRSTGLLSSVPLQLLLSLTSVYFAFFFLFTLGLIIRKSLLLSYPLDALACDVALLFLLAALQGLHFFFGVKGNLTESEVYIVGNLMVTVTTVLLTVYFLVWQTYVLRADVIFCSVLLAVYGLDGVLALSTLARFASVYS</sequence>